<protein>
    <submittedName>
        <fullName evidence="1">Uncharacterized protein</fullName>
    </submittedName>
</protein>
<reference evidence="1 2" key="1">
    <citation type="journal article" date="2019" name="Sci. Rep.">
        <title>Orb-weaving spider Araneus ventricosus genome elucidates the spidroin gene catalogue.</title>
        <authorList>
            <person name="Kono N."/>
            <person name="Nakamura H."/>
            <person name="Ohtoshi R."/>
            <person name="Moran D.A.P."/>
            <person name="Shinohara A."/>
            <person name="Yoshida Y."/>
            <person name="Fujiwara M."/>
            <person name="Mori M."/>
            <person name="Tomita M."/>
            <person name="Arakawa K."/>
        </authorList>
    </citation>
    <scope>NUCLEOTIDE SEQUENCE [LARGE SCALE GENOMIC DNA]</scope>
</reference>
<comment type="caution">
    <text evidence="1">The sequence shown here is derived from an EMBL/GenBank/DDBJ whole genome shotgun (WGS) entry which is preliminary data.</text>
</comment>
<name>A0A4Y2VIV2_ARAVE</name>
<keyword evidence="2" id="KW-1185">Reference proteome</keyword>
<gene>
    <name evidence="1" type="ORF">AVEN_206042_1</name>
</gene>
<evidence type="ECO:0000313" key="1">
    <source>
        <dbReference type="EMBL" id="GBO24462.1"/>
    </source>
</evidence>
<accession>A0A4Y2VIV2</accession>
<dbReference type="AlphaFoldDB" id="A0A4Y2VIV2"/>
<organism evidence="1 2">
    <name type="scientific">Araneus ventricosus</name>
    <name type="common">Orbweaver spider</name>
    <name type="synonym">Epeira ventricosa</name>
    <dbReference type="NCBI Taxonomy" id="182803"/>
    <lineage>
        <taxon>Eukaryota</taxon>
        <taxon>Metazoa</taxon>
        <taxon>Ecdysozoa</taxon>
        <taxon>Arthropoda</taxon>
        <taxon>Chelicerata</taxon>
        <taxon>Arachnida</taxon>
        <taxon>Araneae</taxon>
        <taxon>Araneomorphae</taxon>
        <taxon>Entelegynae</taxon>
        <taxon>Araneoidea</taxon>
        <taxon>Araneidae</taxon>
        <taxon>Araneus</taxon>
    </lineage>
</organism>
<dbReference type="Proteomes" id="UP000499080">
    <property type="component" value="Unassembled WGS sequence"/>
</dbReference>
<sequence>MGRLGSVKSGRAVTLYKSRGRHAASHKCHELERLISFLKEARNKETVSDLPKKKKKATKNADTNELFSEILLQDQASTRAFNSESSTRAIYQIPPNIQFIQ</sequence>
<proteinExistence type="predicted"/>
<evidence type="ECO:0000313" key="2">
    <source>
        <dbReference type="Proteomes" id="UP000499080"/>
    </source>
</evidence>
<dbReference type="EMBL" id="BGPR01047434">
    <property type="protein sequence ID" value="GBO24462.1"/>
    <property type="molecule type" value="Genomic_DNA"/>
</dbReference>